<feature type="compositionally biased region" description="Polar residues" evidence="1">
    <location>
        <begin position="485"/>
        <end position="499"/>
    </location>
</feature>
<feature type="region of interest" description="Disordered" evidence="1">
    <location>
        <begin position="282"/>
        <end position="312"/>
    </location>
</feature>
<feature type="compositionally biased region" description="Low complexity" evidence="1">
    <location>
        <begin position="230"/>
        <end position="249"/>
    </location>
</feature>
<dbReference type="EMBL" id="LUGG01000002">
    <property type="protein sequence ID" value="OBZ77675.1"/>
    <property type="molecule type" value="Genomic_DNA"/>
</dbReference>
<feature type="compositionally biased region" description="Polar residues" evidence="1">
    <location>
        <begin position="213"/>
        <end position="229"/>
    </location>
</feature>
<accession>A0A1C7MLD6</accession>
<protein>
    <submittedName>
        <fullName evidence="2">Uncharacterized protein</fullName>
    </submittedName>
</protein>
<feature type="compositionally biased region" description="Low complexity" evidence="1">
    <location>
        <begin position="707"/>
        <end position="716"/>
    </location>
</feature>
<gene>
    <name evidence="2" type="ORF">A0H81_02251</name>
</gene>
<feature type="region of interest" description="Disordered" evidence="1">
    <location>
        <begin position="164"/>
        <end position="249"/>
    </location>
</feature>
<feature type="compositionally biased region" description="Basic and acidic residues" evidence="1">
    <location>
        <begin position="917"/>
        <end position="930"/>
    </location>
</feature>
<evidence type="ECO:0000313" key="2">
    <source>
        <dbReference type="EMBL" id="OBZ77675.1"/>
    </source>
</evidence>
<feature type="region of interest" description="Disordered" evidence="1">
    <location>
        <begin position="1"/>
        <end position="109"/>
    </location>
</feature>
<feature type="compositionally biased region" description="Polar residues" evidence="1">
    <location>
        <begin position="773"/>
        <end position="798"/>
    </location>
</feature>
<name>A0A1C7MLD6_GRIFR</name>
<dbReference type="PANTHER" id="PTHR24216">
    <property type="entry name" value="PAXILLIN-RELATED"/>
    <property type="match status" value="1"/>
</dbReference>
<proteinExistence type="predicted"/>
<feature type="compositionally biased region" description="Basic and acidic residues" evidence="1">
    <location>
        <begin position="837"/>
        <end position="846"/>
    </location>
</feature>
<reference evidence="2 3" key="1">
    <citation type="submission" date="2016-03" db="EMBL/GenBank/DDBJ databases">
        <title>Whole genome sequencing of Grifola frondosa 9006-11.</title>
        <authorList>
            <person name="Min B."/>
            <person name="Park H."/>
            <person name="Kim J.-G."/>
            <person name="Cho H."/>
            <person name="Oh Y.-L."/>
            <person name="Kong W.-S."/>
            <person name="Choi I.-G."/>
        </authorList>
    </citation>
    <scope>NUCLEOTIDE SEQUENCE [LARGE SCALE GENOMIC DNA]</scope>
    <source>
        <strain evidence="2 3">9006-11</strain>
    </source>
</reference>
<feature type="compositionally biased region" description="Polar residues" evidence="1">
    <location>
        <begin position="745"/>
        <end position="760"/>
    </location>
</feature>
<keyword evidence="3" id="KW-1185">Reference proteome</keyword>
<feature type="compositionally biased region" description="Low complexity" evidence="1">
    <location>
        <begin position="172"/>
        <end position="199"/>
    </location>
</feature>
<dbReference type="Proteomes" id="UP000092993">
    <property type="component" value="Unassembled WGS sequence"/>
</dbReference>
<feature type="compositionally biased region" description="Basic residues" evidence="1">
    <location>
        <begin position="719"/>
        <end position="730"/>
    </location>
</feature>
<feature type="compositionally biased region" description="Polar residues" evidence="1">
    <location>
        <begin position="1073"/>
        <end position="1104"/>
    </location>
</feature>
<feature type="compositionally biased region" description="Low complexity" evidence="1">
    <location>
        <begin position="1105"/>
        <end position="1122"/>
    </location>
</feature>
<dbReference type="OrthoDB" id="3365519at2759"/>
<comment type="caution">
    <text evidence="2">The sequence shown here is derived from an EMBL/GenBank/DDBJ whole genome shotgun (WGS) entry which is preliminary data.</text>
</comment>
<dbReference type="PANTHER" id="PTHR24216:SF65">
    <property type="entry name" value="PAXILLIN-LIKE PROTEIN 1"/>
    <property type="match status" value="1"/>
</dbReference>
<evidence type="ECO:0000256" key="1">
    <source>
        <dbReference type="SAM" id="MobiDB-lite"/>
    </source>
</evidence>
<feature type="region of interest" description="Disordered" evidence="1">
    <location>
        <begin position="1071"/>
        <end position="1126"/>
    </location>
</feature>
<feature type="compositionally biased region" description="Low complexity" evidence="1">
    <location>
        <begin position="294"/>
        <end position="306"/>
    </location>
</feature>
<feature type="compositionally biased region" description="Basic and acidic residues" evidence="1">
    <location>
        <begin position="381"/>
        <end position="396"/>
    </location>
</feature>
<organism evidence="2 3">
    <name type="scientific">Grifola frondosa</name>
    <name type="common">Maitake</name>
    <name type="synonym">Polyporus frondosus</name>
    <dbReference type="NCBI Taxonomy" id="5627"/>
    <lineage>
        <taxon>Eukaryota</taxon>
        <taxon>Fungi</taxon>
        <taxon>Dikarya</taxon>
        <taxon>Basidiomycota</taxon>
        <taxon>Agaricomycotina</taxon>
        <taxon>Agaricomycetes</taxon>
        <taxon>Polyporales</taxon>
        <taxon>Grifolaceae</taxon>
        <taxon>Grifola</taxon>
    </lineage>
</organism>
<feature type="compositionally biased region" description="Polar residues" evidence="1">
    <location>
        <begin position="506"/>
        <end position="520"/>
    </location>
</feature>
<evidence type="ECO:0000313" key="3">
    <source>
        <dbReference type="Proteomes" id="UP000092993"/>
    </source>
</evidence>
<feature type="region of interest" description="Disordered" evidence="1">
    <location>
        <begin position="666"/>
        <end position="930"/>
    </location>
</feature>
<feature type="compositionally biased region" description="Basic and acidic residues" evidence="1">
    <location>
        <begin position="860"/>
        <end position="876"/>
    </location>
</feature>
<feature type="region of interest" description="Disordered" evidence="1">
    <location>
        <begin position="365"/>
        <end position="414"/>
    </location>
</feature>
<feature type="region of interest" description="Disordered" evidence="1">
    <location>
        <begin position="455"/>
        <end position="520"/>
    </location>
</feature>
<dbReference type="OMA" id="HEHEREY"/>
<sequence length="1491" mass="162943">MKKLRRRRSSSVDISAPTAVSLPAPPASSLPTDTPLYARFASSRRGRDGSAPAFKSLVSGPMALSPKSSGGPVPRDVELGANARQMRHAPRSTVIEKQADSVASPRRRSLRVPVPPVDFDALISIVRNPVEDDAPRIYHPITATEESKNISFNVKLQEDISSPKRAPLDTFPVSSASLPSSSVLTSPVSSQHAARPPSRASRRVPVPPLVLTGDTSPSAQEQNISSLRQIPNSNIPCSSSPSVAPSPMSLSVVSVPTHSVDTSHSQLEIRDTRPLAVDRLPTQEQGHRPVISELPPHSSSLATSPSRRSHRVPVPISTQIVDLPSVLAAPISPPLSPKASFSSTSIHGSRKRGYSLLAAFGLRVPKPASGCDTNNATVGSRGDHDKSRPSSEDRLPAEQTPIPPSIPSPFAASTDITPPIIQQTESPHHTHDFTLSHQQDMHHATLDSQTLTIDVGANNAFPSPPLSPRTSQNLSRRTLRHPSSVVFSNSTKQYPSSVSLRDAELENTTPPETSLIPSSPTERLTLLPPHASQPNPKTHPALRHTTSRIDTARVPVPIPPIPSRTQQPHPIKLDSPNSYKDGPVSHRPLIFAAMAAAEAEAELVEPQAWMSFDTKEPKGQTDVEYNYAQAEEQDGAAFVRGYPTPRSSSPQSPDVNVEWMKQRDLFTERPNGPNGGYVEIARSPPRRETSLQSSQALPQSPPDTSEDTQSSSDSQPVSRVKRLSKSKARTGRVADSSPPDDVGGQHTNNNGDTLTATTSSSRDRVPKVHSRAAPSQPTVHISNASTSQLGPPFQLQNEDSLRERTSAESMRAPVPLPHRGTASDLPRSVPARPVKVLTERQLEKLKARVPRASSESGMESTEHRNGGVHERNHSMEEPPLSPTRTKAAPPSPVSPEEYAQALAVPAPEAEPETEVGTEAKETNHVEPEEQKEPTFYPLARHLAASALLVNLVSYLSFFDWLAVISVSKEIRTCISGDRESREGVLERYLRTVGYARWAWTEPEPVVLTLSDLNAYMRGVSMPTHQFARMAKSYLQSRDPAQVSVMQRLAHSCRAFTRVVLRLRAQAETEASHNSRIAASASQRDIRTTSQSPYKTHTGAWSGQQSRSSMSRSSSRAPSPTSSFNHSYAHSTATHTQLGVLPVNTFASPLFRLRRAPLLQVFVPSPEGDWLSDASVLECEKELKRAGVLHLMRAGDVVWDAAVGDEGNVGRLVWDGGYLIDLDYTYSRSGDLPMYLPTLAFPPSYFHRVVRTMGSGNPIVHIDIAPWAEEIATKLQLLQDRTKTETPQGGYHTVVRWVHRSSFIIRPPPGSKSIRIPVPSTAGPGPSPTGAWVVDPGWYGVVVVEAEGTNEGLADLQERCKGAFPPRAVGASASPERSARLERKTVFRILRERSRPGEIWIRTHFVPGTGYRQVHKELLFASALSDMTITQDQWPTSSIYASEAIEQGRYYPRHMRCIDAQWHVAEKATYRASTIRSYLAPLWRDNRHSINN</sequence>
<dbReference type="STRING" id="5627.A0A1C7MLD6"/>